<evidence type="ECO:0000313" key="2">
    <source>
        <dbReference type="EMBL" id="MBS4105011.1"/>
    </source>
</evidence>
<comment type="caution">
    <text evidence="2">The sequence shown here is derived from an EMBL/GenBank/DDBJ whole genome shotgun (WGS) entry which is preliminary data.</text>
</comment>
<gene>
    <name evidence="2" type="ORF">KFZ73_27725</name>
</gene>
<dbReference type="SUPFAM" id="SSF55424">
    <property type="entry name" value="FAD/NAD-linked reductases, dimerisation (C-terminal) domain"/>
    <property type="match status" value="1"/>
</dbReference>
<keyword evidence="3" id="KW-1185">Reference proteome</keyword>
<accession>A0ABS5NL60</accession>
<reference evidence="2 3" key="1">
    <citation type="submission" date="2021-04" db="EMBL/GenBank/DDBJ databases">
        <title>Whole genome sequence analysis of a thiophenic sulfur metabolizing bacteria.</title>
        <authorList>
            <person name="Akhtar N."/>
            <person name="Akram J."/>
            <person name="Aslam A."/>
        </authorList>
    </citation>
    <scope>NUCLEOTIDE SEQUENCE [LARGE SCALE GENOMIC DNA]</scope>
    <source>
        <strain evidence="2 3">3OW</strain>
    </source>
</reference>
<protein>
    <submittedName>
        <fullName evidence="2">Dihydrolipoyl dehydrogenase</fullName>
    </submittedName>
</protein>
<proteinExistence type="predicted"/>
<dbReference type="InterPro" id="IPR004099">
    <property type="entry name" value="Pyr_nucl-diS_OxRdtase_dimer"/>
</dbReference>
<dbReference type="Gene3D" id="3.30.390.30">
    <property type="match status" value="1"/>
</dbReference>
<sequence>RGNQIGTEGSALLLKMTLAQKWDLTVNELACNVHTHPTLSEALQESIHGLAGHLINL</sequence>
<dbReference type="Proteomes" id="UP000676853">
    <property type="component" value="Unassembled WGS sequence"/>
</dbReference>
<name>A0ABS5NL60_TSUPA</name>
<evidence type="ECO:0000313" key="3">
    <source>
        <dbReference type="Proteomes" id="UP000676853"/>
    </source>
</evidence>
<dbReference type="Pfam" id="PF02852">
    <property type="entry name" value="Pyr_redox_dim"/>
    <property type="match status" value="1"/>
</dbReference>
<feature type="domain" description="Pyridine nucleotide-disulphide oxidoreductase dimerisation" evidence="1">
    <location>
        <begin position="5"/>
        <end position="46"/>
    </location>
</feature>
<evidence type="ECO:0000259" key="1">
    <source>
        <dbReference type="Pfam" id="PF02852"/>
    </source>
</evidence>
<organism evidence="2 3">
    <name type="scientific">Tsukamurella paurometabola</name>
    <name type="common">Corynebacterium paurometabolum</name>
    <dbReference type="NCBI Taxonomy" id="2061"/>
    <lineage>
        <taxon>Bacteria</taxon>
        <taxon>Bacillati</taxon>
        <taxon>Actinomycetota</taxon>
        <taxon>Actinomycetes</taxon>
        <taxon>Mycobacteriales</taxon>
        <taxon>Tsukamurellaceae</taxon>
        <taxon>Tsukamurella</taxon>
    </lineage>
</organism>
<dbReference type="EMBL" id="JAGXOE010000764">
    <property type="protein sequence ID" value="MBS4105011.1"/>
    <property type="molecule type" value="Genomic_DNA"/>
</dbReference>
<dbReference type="InterPro" id="IPR016156">
    <property type="entry name" value="FAD/NAD-linked_Rdtase_dimer_sf"/>
</dbReference>
<feature type="non-terminal residue" evidence="2">
    <location>
        <position position="1"/>
    </location>
</feature>